<comment type="caution">
    <text evidence="3">The sequence shown here is derived from an EMBL/GenBank/DDBJ whole genome shotgun (WGS) entry which is preliminary data.</text>
</comment>
<evidence type="ECO:0000256" key="1">
    <source>
        <dbReference type="SAM" id="MobiDB-lite"/>
    </source>
</evidence>
<evidence type="ECO:0000313" key="4">
    <source>
        <dbReference type="Proteomes" id="UP000192578"/>
    </source>
</evidence>
<feature type="transmembrane region" description="Helical" evidence="2">
    <location>
        <begin position="66"/>
        <end position="85"/>
    </location>
</feature>
<keyword evidence="2" id="KW-1133">Transmembrane helix</keyword>
<sequence>MRPSLREESRRRGGDLEPGCGNRGSRARSNGSLDGCDERCKIFQILCADTSLGLLIYSSLVWHDGGDQFLCVLILQVLIMTWVWYHMTLCRFSFTEDQASPVMIVFNILSGVIRSIAGVMMILQAAQRANGYAVSAGGIILVDAVLFILSAGLACGGRGSNTAPRVSISVISNPAHKTLV</sequence>
<keyword evidence="2" id="KW-0812">Transmembrane</keyword>
<protein>
    <submittedName>
        <fullName evidence="3">Uncharacterized protein</fullName>
    </submittedName>
</protein>
<evidence type="ECO:0000313" key="3">
    <source>
        <dbReference type="EMBL" id="OWA51969.1"/>
    </source>
</evidence>
<dbReference type="EMBL" id="MTYJ01000246">
    <property type="protein sequence ID" value="OWA51969.1"/>
    <property type="molecule type" value="Genomic_DNA"/>
</dbReference>
<feature type="transmembrane region" description="Helical" evidence="2">
    <location>
        <begin position="132"/>
        <end position="155"/>
    </location>
</feature>
<evidence type="ECO:0000256" key="2">
    <source>
        <dbReference type="SAM" id="Phobius"/>
    </source>
</evidence>
<accession>A0A9X6NM02</accession>
<proteinExistence type="predicted"/>
<reference evidence="4" key="1">
    <citation type="submission" date="2017-01" db="EMBL/GenBank/DDBJ databases">
        <title>Comparative genomics of anhydrobiosis in the tardigrade Hypsibius dujardini.</title>
        <authorList>
            <person name="Yoshida Y."/>
            <person name="Koutsovoulos G."/>
            <person name="Laetsch D."/>
            <person name="Stevens L."/>
            <person name="Kumar S."/>
            <person name="Horikawa D."/>
            <person name="Ishino K."/>
            <person name="Komine S."/>
            <person name="Tomita M."/>
            <person name="Blaxter M."/>
            <person name="Arakawa K."/>
        </authorList>
    </citation>
    <scope>NUCLEOTIDE SEQUENCE [LARGE SCALE GENOMIC DNA]</scope>
    <source>
        <strain evidence="4">Z151</strain>
    </source>
</reference>
<gene>
    <name evidence="3" type="ORF">BV898_16427</name>
</gene>
<name>A0A9X6NM02_HYPEX</name>
<feature type="transmembrane region" description="Helical" evidence="2">
    <location>
        <begin position="105"/>
        <end position="126"/>
    </location>
</feature>
<feature type="compositionally biased region" description="Basic and acidic residues" evidence="1">
    <location>
        <begin position="1"/>
        <end position="15"/>
    </location>
</feature>
<dbReference type="AlphaFoldDB" id="A0A9X6NM02"/>
<keyword evidence="4" id="KW-1185">Reference proteome</keyword>
<organism evidence="3 4">
    <name type="scientific">Hypsibius exemplaris</name>
    <name type="common">Freshwater tardigrade</name>
    <dbReference type="NCBI Taxonomy" id="2072580"/>
    <lineage>
        <taxon>Eukaryota</taxon>
        <taxon>Metazoa</taxon>
        <taxon>Ecdysozoa</taxon>
        <taxon>Tardigrada</taxon>
        <taxon>Eutardigrada</taxon>
        <taxon>Parachela</taxon>
        <taxon>Hypsibioidea</taxon>
        <taxon>Hypsibiidae</taxon>
        <taxon>Hypsibius</taxon>
    </lineage>
</organism>
<dbReference type="Proteomes" id="UP000192578">
    <property type="component" value="Unassembled WGS sequence"/>
</dbReference>
<feature type="region of interest" description="Disordered" evidence="1">
    <location>
        <begin position="1"/>
        <end position="32"/>
    </location>
</feature>
<keyword evidence="2" id="KW-0472">Membrane</keyword>